<evidence type="ECO:0000313" key="1">
    <source>
        <dbReference type="EMBL" id="CCH01514.1"/>
    </source>
</evidence>
<dbReference type="eggNOG" id="ENOG50344WW">
    <property type="taxonomic scope" value="Bacteria"/>
</dbReference>
<sequence length="79" mass="8188">MKTLELTQLGLEELSTVDLMNNHGGGDTTSILNIGSIAVGDLVDVSGNSLFNGDNALFSGNDTSLVNNLTTLLGFSSSR</sequence>
<reference evidence="1 2" key="1">
    <citation type="journal article" date="2012" name="J. Bacteriol.">
        <title>Genome Sequence of Fibrella aestuarina BUZ 2T, a Filamentous Marine Bacterium.</title>
        <authorList>
            <person name="Filippini M."/>
            <person name="Qi W."/>
            <person name="Blom J."/>
            <person name="Goesmann A."/>
            <person name="Smits T.H."/>
            <person name="Bagheri H.C."/>
        </authorList>
    </citation>
    <scope>NUCLEOTIDE SEQUENCE [LARGE SCALE GENOMIC DNA]</scope>
    <source>
        <strain evidence="2">BUZ 2T</strain>
    </source>
</reference>
<dbReference type="STRING" id="1166018.FAES_3507"/>
<keyword evidence="2" id="KW-1185">Reference proteome</keyword>
<organism evidence="1 2">
    <name type="scientific">Fibrella aestuarina BUZ 2</name>
    <dbReference type="NCBI Taxonomy" id="1166018"/>
    <lineage>
        <taxon>Bacteria</taxon>
        <taxon>Pseudomonadati</taxon>
        <taxon>Bacteroidota</taxon>
        <taxon>Cytophagia</taxon>
        <taxon>Cytophagales</taxon>
        <taxon>Spirosomataceae</taxon>
        <taxon>Fibrella</taxon>
    </lineage>
</organism>
<dbReference type="KEGG" id="fae:FAES_3507"/>
<gene>
    <name evidence="1" type="ORF">FAES_3507</name>
</gene>
<accession>I0KBL1</accession>
<name>I0KBL1_9BACT</name>
<protein>
    <submittedName>
        <fullName evidence="1">Uncharacterized protein</fullName>
    </submittedName>
</protein>
<dbReference type="RefSeq" id="WP_015332613.1">
    <property type="nucleotide sequence ID" value="NC_020054.1"/>
</dbReference>
<dbReference type="Proteomes" id="UP000011058">
    <property type="component" value="Chromosome"/>
</dbReference>
<proteinExistence type="predicted"/>
<dbReference type="PATRIC" id="fig|1166018.3.peg.5284"/>
<dbReference type="EMBL" id="HE796683">
    <property type="protein sequence ID" value="CCH01514.1"/>
    <property type="molecule type" value="Genomic_DNA"/>
</dbReference>
<dbReference type="AlphaFoldDB" id="I0KBL1"/>
<dbReference type="HOGENOM" id="CLU_2600881_0_0_10"/>
<evidence type="ECO:0000313" key="2">
    <source>
        <dbReference type="Proteomes" id="UP000011058"/>
    </source>
</evidence>